<reference evidence="1" key="1">
    <citation type="submission" date="2020-03" db="EMBL/GenBank/DDBJ databases">
        <authorList>
            <person name="Weist P."/>
        </authorList>
    </citation>
    <scope>NUCLEOTIDE SEQUENCE</scope>
</reference>
<gene>
    <name evidence="1" type="ORF">PLEPLA_LOCUS33559</name>
</gene>
<evidence type="ECO:0000313" key="1">
    <source>
        <dbReference type="EMBL" id="CAB1445816.1"/>
    </source>
</evidence>
<keyword evidence="2" id="KW-1185">Reference proteome</keyword>
<evidence type="ECO:0000313" key="2">
    <source>
        <dbReference type="Proteomes" id="UP001153269"/>
    </source>
</evidence>
<name>A0A9N7V810_PLEPL</name>
<dbReference type="AlphaFoldDB" id="A0A9N7V810"/>
<comment type="caution">
    <text evidence="1">The sequence shown here is derived from an EMBL/GenBank/DDBJ whole genome shotgun (WGS) entry which is preliminary data.</text>
</comment>
<organism evidence="1 2">
    <name type="scientific">Pleuronectes platessa</name>
    <name type="common">European plaice</name>
    <dbReference type="NCBI Taxonomy" id="8262"/>
    <lineage>
        <taxon>Eukaryota</taxon>
        <taxon>Metazoa</taxon>
        <taxon>Chordata</taxon>
        <taxon>Craniata</taxon>
        <taxon>Vertebrata</taxon>
        <taxon>Euteleostomi</taxon>
        <taxon>Actinopterygii</taxon>
        <taxon>Neopterygii</taxon>
        <taxon>Teleostei</taxon>
        <taxon>Neoteleostei</taxon>
        <taxon>Acanthomorphata</taxon>
        <taxon>Carangaria</taxon>
        <taxon>Pleuronectiformes</taxon>
        <taxon>Pleuronectoidei</taxon>
        <taxon>Pleuronectidae</taxon>
        <taxon>Pleuronectes</taxon>
    </lineage>
</organism>
<dbReference type="Proteomes" id="UP001153269">
    <property type="component" value="Unassembled WGS sequence"/>
</dbReference>
<dbReference type="EMBL" id="CADEAL010003791">
    <property type="protein sequence ID" value="CAB1445816.1"/>
    <property type="molecule type" value="Genomic_DNA"/>
</dbReference>
<proteinExistence type="predicted"/>
<accession>A0A9N7V810</accession>
<protein>
    <submittedName>
        <fullName evidence="1">Uncharacterized protein</fullName>
    </submittedName>
</protein>
<sequence>MVIVTVNPNPGIRWTPVRVCTPPVAQCQLASAPAPLQPLQEDMRCILKYNTGQRGRSPLLMAESQMRVIHHQWLALSWVKAPASARSAPLAAQSNMCFRERPPTLEKSKRGSQAVCLLQSVIGLTSRSFRSGSVRLKI</sequence>